<keyword evidence="2" id="KW-1185">Reference proteome</keyword>
<dbReference type="EMBL" id="BGPR01032516">
    <property type="protein sequence ID" value="GBO06084.1"/>
    <property type="molecule type" value="Genomic_DNA"/>
</dbReference>
<dbReference type="Proteomes" id="UP000499080">
    <property type="component" value="Unassembled WGS sequence"/>
</dbReference>
<gene>
    <name evidence="1" type="ORF">AVEN_66861_1</name>
</gene>
<evidence type="ECO:0000313" key="1">
    <source>
        <dbReference type="EMBL" id="GBO06084.1"/>
    </source>
</evidence>
<dbReference type="OrthoDB" id="10433289at2759"/>
<organism evidence="1 2">
    <name type="scientific">Araneus ventricosus</name>
    <name type="common">Orbweaver spider</name>
    <name type="synonym">Epeira ventricosa</name>
    <dbReference type="NCBI Taxonomy" id="182803"/>
    <lineage>
        <taxon>Eukaryota</taxon>
        <taxon>Metazoa</taxon>
        <taxon>Ecdysozoa</taxon>
        <taxon>Arthropoda</taxon>
        <taxon>Chelicerata</taxon>
        <taxon>Arachnida</taxon>
        <taxon>Araneae</taxon>
        <taxon>Araneomorphae</taxon>
        <taxon>Entelegynae</taxon>
        <taxon>Araneoidea</taxon>
        <taxon>Araneidae</taxon>
        <taxon>Araneus</taxon>
    </lineage>
</organism>
<protein>
    <submittedName>
        <fullName evidence="1">Uncharacterized protein</fullName>
    </submittedName>
</protein>
<name>A0A4Y2U289_ARAVE</name>
<reference evidence="1 2" key="1">
    <citation type="journal article" date="2019" name="Sci. Rep.">
        <title>Orb-weaving spider Araneus ventricosus genome elucidates the spidroin gene catalogue.</title>
        <authorList>
            <person name="Kono N."/>
            <person name="Nakamura H."/>
            <person name="Ohtoshi R."/>
            <person name="Moran D.A.P."/>
            <person name="Shinohara A."/>
            <person name="Yoshida Y."/>
            <person name="Fujiwara M."/>
            <person name="Mori M."/>
            <person name="Tomita M."/>
            <person name="Arakawa K."/>
        </authorList>
    </citation>
    <scope>NUCLEOTIDE SEQUENCE [LARGE SCALE GENOMIC DNA]</scope>
</reference>
<accession>A0A4Y2U289</accession>
<sequence>MGRASIPCQFVGPLWLGSSARTLLKAKTGDGAPTGRMNVQAHSSLKSPLMSETCPNCLCSLTIPTTPVSFKSSYFVCQLKNSCHFTLKAQIEFIEQAEYATQVSQFCDTYLVTEMRSQR</sequence>
<evidence type="ECO:0000313" key="2">
    <source>
        <dbReference type="Proteomes" id="UP000499080"/>
    </source>
</evidence>
<dbReference type="AlphaFoldDB" id="A0A4Y2U289"/>
<proteinExistence type="predicted"/>
<comment type="caution">
    <text evidence="1">The sequence shown here is derived from an EMBL/GenBank/DDBJ whole genome shotgun (WGS) entry which is preliminary data.</text>
</comment>